<dbReference type="Gene3D" id="2.40.360.10">
    <property type="entry name" value="YmcC-like"/>
    <property type="match status" value="1"/>
</dbReference>
<dbReference type="eggNOG" id="ENOG502ZAMG">
    <property type="taxonomic scope" value="Bacteria"/>
</dbReference>
<reference evidence="1 2" key="1">
    <citation type="journal article" date="2012" name="J. Bacteriol.">
        <title>Genome Sequence of Idiomarina xiamenensis Type Strain 10-D-4.</title>
        <authorList>
            <person name="Lai Q."/>
            <person name="Wang L."/>
            <person name="Wang W."/>
            <person name="Shao Z."/>
        </authorList>
    </citation>
    <scope>NUCLEOTIDE SEQUENCE [LARGE SCALE GENOMIC DNA]</scope>
    <source>
        <strain evidence="1 2">10-D-4</strain>
    </source>
</reference>
<proteinExistence type="predicted"/>
<evidence type="ECO:0000313" key="1">
    <source>
        <dbReference type="EMBL" id="EKE82135.1"/>
    </source>
</evidence>
<sequence>MTLKNFFTRALMVATAILLTACGSRIDNLMETAKYAVGGDGDVSLSQQQISDYPYAAMYANLADKPRALLALGYNDNGHYSWLSGSAEAFVTYQGRIVATEGLPSNILFTSQVHDDPLGCWQQQRANCVTQWSRYIDLTTSYSRHQQTLTETQRLTVNSSFEQQAEEAIELPDGQTINAIHLVEHGMVAETKQSFTNHFWLEPETRRVIKSQQWLGHQLGYLSLLEVKPYSADIQ</sequence>
<accession>K2KWV5</accession>
<dbReference type="InterPro" id="IPR023373">
    <property type="entry name" value="YmcC_sf"/>
</dbReference>
<dbReference type="PATRIC" id="fig|740709.3.peg.2057"/>
<organism evidence="1 2">
    <name type="scientific">Idiomarina xiamenensis 10-D-4</name>
    <dbReference type="NCBI Taxonomy" id="740709"/>
    <lineage>
        <taxon>Bacteria</taxon>
        <taxon>Pseudomonadati</taxon>
        <taxon>Pseudomonadota</taxon>
        <taxon>Gammaproteobacteria</taxon>
        <taxon>Alteromonadales</taxon>
        <taxon>Idiomarinaceae</taxon>
        <taxon>Idiomarina</taxon>
    </lineage>
</organism>
<dbReference type="Pfam" id="PF11102">
    <property type="entry name" value="YjbF"/>
    <property type="match status" value="1"/>
</dbReference>
<dbReference type="Proteomes" id="UP000014115">
    <property type="component" value="Unassembled WGS sequence"/>
</dbReference>
<protein>
    <recommendedName>
        <fullName evidence="3">Lipoprotein</fullName>
    </recommendedName>
</protein>
<dbReference type="PROSITE" id="PS51257">
    <property type="entry name" value="PROKAR_LIPOPROTEIN"/>
    <property type="match status" value="1"/>
</dbReference>
<dbReference type="STRING" id="740709.A10D4_10169"/>
<keyword evidence="2" id="KW-1185">Reference proteome</keyword>
<name>K2KWV5_9GAMM</name>
<evidence type="ECO:0008006" key="3">
    <source>
        <dbReference type="Google" id="ProtNLM"/>
    </source>
</evidence>
<dbReference type="SUPFAM" id="SSF159270">
    <property type="entry name" value="YmcC-like"/>
    <property type="match status" value="1"/>
</dbReference>
<gene>
    <name evidence="1" type="ORF">A10D4_10169</name>
</gene>
<comment type="caution">
    <text evidence="1">The sequence shown here is derived from an EMBL/GenBank/DDBJ whole genome shotgun (WGS) entry which is preliminary data.</text>
</comment>
<dbReference type="EMBL" id="AMRG01000012">
    <property type="protein sequence ID" value="EKE82135.1"/>
    <property type="molecule type" value="Genomic_DNA"/>
</dbReference>
<dbReference type="AlphaFoldDB" id="K2KWV5"/>
<evidence type="ECO:0000313" key="2">
    <source>
        <dbReference type="Proteomes" id="UP000014115"/>
    </source>
</evidence>
<dbReference type="InterPro" id="IPR021308">
    <property type="entry name" value="GfcB"/>
</dbReference>